<dbReference type="AlphaFoldDB" id="A0A5B0KW84"/>
<gene>
    <name evidence="2" type="ORF">FH063_003765</name>
</gene>
<accession>A0A5B0KW84</accession>
<dbReference type="EMBL" id="VEWN01000003">
    <property type="protein sequence ID" value="KAA1056892.1"/>
    <property type="molecule type" value="Genomic_DNA"/>
</dbReference>
<evidence type="ECO:0000313" key="2">
    <source>
        <dbReference type="EMBL" id="KAA1056892.1"/>
    </source>
</evidence>
<dbReference type="RefSeq" id="WP_149649385.1">
    <property type="nucleotide sequence ID" value="NZ_VEWN01000003.1"/>
</dbReference>
<reference evidence="2 3" key="1">
    <citation type="submission" date="2019-07" db="EMBL/GenBank/DDBJ databases">
        <title>Genome sequencing of the stress-tolerant strain Azospirillum brasilense Az19.</title>
        <authorList>
            <person name="Maroniche G.A."/>
            <person name="Garcia J.E."/>
            <person name="Pagnussat L."/>
            <person name="Amenta M."/>
            <person name="Creus C.M."/>
        </authorList>
    </citation>
    <scope>NUCLEOTIDE SEQUENCE [LARGE SCALE GENOMIC DNA]</scope>
    <source>
        <strain evidence="2 3">Az19</strain>
    </source>
</reference>
<comment type="caution">
    <text evidence="2">The sequence shown here is derived from an EMBL/GenBank/DDBJ whole genome shotgun (WGS) entry which is preliminary data.</text>
</comment>
<evidence type="ECO:0000313" key="3">
    <source>
        <dbReference type="Proteomes" id="UP000325333"/>
    </source>
</evidence>
<sequence>MKLFPMLTATAACAGLLLGCTAHGAASRSGGGAKDSANEKATADKAKFTFTNKFVDRSGGAYLFTKGSDIYIIGEVSDNSSIVPYLVAYDFYNVTKGTSGRHRAPEKRCKDTNECVSLAAGSEGWEKVEHLMNEGSGRFRTAGSVFNYNYTFKEKFLKINFVDLEEERRQKAQAESSSGDSPTRKTEIKLPTIPYVTTLYYDGKDIYGTSTYEEHVASKYHLLFGLTNEFNKTVSYHNFSYPDGALKYFAKTGSLKKIETIRGSSAGTAVFSDGGTTYDIQYSIGGKGATFQVTNNSNKLSSWRDDLKAARAAGTPDALLQFIDSHPKSPDLDAVRKAVVTDHFNVRVVNSSESPQREVSDKSLMTSTTGACKDIGKTIEISPKRAVPSRAVTLTLSYTLNRTYEPHPIAEAGDPIRKTATYTLNAANGFKVRDTITYDCVLTSGRFHSASLSLLGKLAGVDPKDAGVSTTLTKTSFSLDIDSLR</sequence>
<organism evidence="2 3">
    <name type="scientific">Azospirillum argentinense</name>
    <dbReference type="NCBI Taxonomy" id="2970906"/>
    <lineage>
        <taxon>Bacteria</taxon>
        <taxon>Pseudomonadati</taxon>
        <taxon>Pseudomonadota</taxon>
        <taxon>Alphaproteobacteria</taxon>
        <taxon>Rhodospirillales</taxon>
        <taxon>Azospirillaceae</taxon>
        <taxon>Azospirillum</taxon>
    </lineage>
</organism>
<feature type="signal peptide" evidence="1">
    <location>
        <begin position="1"/>
        <end position="24"/>
    </location>
</feature>
<dbReference type="PROSITE" id="PS51257">
    <property type="entry name" value="PROKAR_LIPOPROTEIN"/>
    <property type="match status" value="1"/>
</dbReference>
<keyword evidence="1" id="KW-0732">Signal</keyword>
<evidence type="ECO:0008006" key="4">
    <source>
        <dbReference type="Google" id="ProtNLM"/>
    </source>
</evidence>
<dbReference type="Proteomes" id="UP000325333">
    <property type="component" value="Unassembled WGS sequence"/>
</dbReference>
<protein>
    <recommendedName>
        <fullName evidence="4">Lipoprotein</fullName>
    </recommendedName>
</protein>
<name>A0A5B0KW84_9PROT</name>
<feature type="chain" id="PRO_5022903840" description="Lipoprotein" evidence="1">
    <location>
        <begin position="25"/>
        <end position="485"/>
    </location>
</feature>
<evidence type="ECO:0000256" key="1">
    <source>
        <dbReference type="SAM" id="SignalP"/>
    </source>
</evidence>
<proteinExistence type="predicted"/>